<dbReference type="Proteomes" id="UP000598146">
    <property type="component" value="Unassembled WGS sequence"/>
</dbReference>
<keyword evidence="2" id="KW-0812">Transmembrane</keyword>
<feature type="transmembrane region" description="Helical" evidence="2">
    <location>
        <begin position="133"/>
        <end position="150"/>
    </location>
</feature>
<keyword evidence="2" id="KW-1133">Transmembrane helix</keyword>
<evidence type="ECO:0000313" key="3">
    <source>
        <dbReference type="EMBL" id="MBG0560670.1"/>
    </source>
</evidence>
<dbReference type="InterPro" id="IPR025291">
    <property type="entry name" value="DUF4153"/>
</dbReference>
<proteinExistence type="predicted"/>
<accession>A0A931FVW2</accession>
<feature type="transmembrane region" description="Helical" evidence="2">
    <location>
        <begin position="355"/>
        <end position="373"/>
    </location>
</feature>
<feature type="transmembrane region" description="Helical" evidence="2">
    <location>
        <begin position="156"/>
        <end position="175"/>
    </location>
</feature>
<evidence type="ECO:0000313" key="4">
    <source>
        <dbReference type="Proteomes" id="UP000598146"/>
    </source>
</evidence>
<feature type="transmembrane region" description="Helical" evidence="2">
    <location>
        <begin position="237"/>
        <end position="259"/>
    </location>
</feature>
<evidence type="ECO:0000256" key="1">
    <source>
        <dbReference type="SAM" id="MobiDB-lite"/>
    </source>
</evidence>
<feature type="transmembrane region" description="Helical" evidence="2">
    <location>
        <begin position="47"/>
        <end position="65"/>
    </location>
</feature>
<sequence>MSTAPLTPPIGQKGIPAQKSDAGPLHGPWPPLTEWDRRWPGPGRPPSAATLYALLAAAVVAAVTVPLDRAGVGWLVTVSAGTTALVVARLMPETETVAPLVRRPEPADSRFRFAWAAATIALLAVGTFRAAGWLFVLCLLTATLTGVLAVSTGRSLRAIVASYVIVPVAALRGQFWLYRGFVRLGTRKSNSAGIRVAATVAVSIALLVVFGSLFVSADAAFARAFAALTPEIRVDNVFRWVFLTALAFVLLGAAAFLRAAPPDVSRLDGTEGRKVRRLEWAVPLGLLTLLFAAFVAVQLAVLFGGSRHVVETEGLTYAEYARSGFWQLCVVTALTLVVLAGAARWAPRTEAADRTLLRFVLGALAVLTLVIVASALHRMNVYTETYGLTRLRLLVACCEVWFGFVLVLVLVAGIRVRASWLPRVAIAAGVLALLGLAGANPDGLIAENHVQRYERTQRIDMSYLSDLSADAAPAIAELDDADRRDCLLWAIGGQMPADEAWWEWNLGRQTARDLAVTAPSDCTNEINRD</sequence>
<reference evidence="3" key="1">
    <citation type="submission" date="2020-11" db="EMBL/GenBank/DDBJ databases">
        <title>Isolation and identification of active actinomycetes.</title>
        <authorList>
            <person name="Sun X."/>
        </authorList>
    </citation>
    <scope>NUCLEOTIDE SEQUENCE</scope>
    <source>
        <strain evidence="3">NEAU-A11</strain>
    </source>
</reference>
<feature type="transmembrane region" description="Helical" evidence="2">
    <location>
        <begin position="72"/>
        <end position="91"/>
    </location>
</feature>
<feature type="transmembrane region" description="Helical" evidence="2">
    <location>
        <begin position="196"/>
        <end position="217"/>
    </location>
</feature>
<protein>
    <submittedName>
        <fullName evidence="3">DUF4173 domain-containing protein</fullName>
    </submittedName>
</protein>
<dbReference type="RefSeq" id="WP_196412475.1">
    <property type="nucleotide sequence ID" value="NZ_JADQTO010000002.1"/>
</dbReference>
<keyword evidence="2" id="KW-0472">Membrane</keyword>
<comment type="caution">
    <text evidence="3">The sequence shown here is derived from an EMBL/GenBank/DDBJ whole genome shotgun (WGS) entry which is preliminary data.</text>
</comment>
<organism evidence="3 4">
    <name type="scientific">Actinoplanes aureus</name>
    <dbReference type="NCBI Taxonomy" id="2792083"/>
    <lineage>
        <taxon>Bacteria</taxon>
        <taxon>Bacillati</taxon>
        <taxon>Actinomycetota</taxon>
        <taxon>Actinomycetes</taxon>
        <taxon>Micromonosporales</taxon>
        <taxon>Micromonosporaceae</taxon>
        <taxon>Actinoplanes</taxon>
    </lineage>
</organism>
<keyword evidence="4" id="KW-1185">Reference proteome</keyword>
<name>A0A931FVW2_9ACTN</name>
<evidence type="ECO:0000256" key="2">
    <source>
        <dbReference type="SAM" id="Phobius"/>
    </source>
</evidence>
<feature type="transmembrane region" description="Helical" evidence="2">
    <location>
        <begin position="393"/>
        <end position="413"/>
    </location>
</feature>
<feature type="region of interest" description="Disordered" evidence="1">
    <location>
        <begin position="1"/>
        <end position="40"/>
    </location>
</feature>
<feature type="transmembrane region" description="Helical" evidence="2">
    <location>
        <begin position="420"/>
        <end position="439"/>
    </location>
</feature>
<dbReference type="AlphaFoldDB" id="A0A931FVW2"/>
<feature type="transmembrane region" description="Helical" evidence="2">
    <location>
        <begin position="324"/>
        <end position="343"/>
    </location>
</feature>
<dbReference type="Pfam" id="PF13687">
    <property type="entry name" value="DUF4153"/>
    <property type="match status" value="1"/>
</dbReference>
<gene>
    <name evidence="3" type="ORF">I4J89_04215</name>
</gene>
<dbReference type="EMBL" id="JADQTO010000002">
    <property type="protein sequence ID" value="MBG0560670.1"/>
    <property type="molecule type" value="Genomic_DNA"/>
</dbReference>
<feature type="transmembrane region" description="Helical" evidence="2">
    <location>
        <begin position="280"/>
        <end position="304"/>
    </location>
</feature>
<feature type="transmembrane region" description="Helical" evidence="2">
    <location>
        <begin position="111"/>
        <end position="128"/>
    </location>
</feature>